<sequence>MSAVLSVRDLCVVRRSRGRTPRRVLDAICFDVEPGSVVGIVGPNGSGKSTLLSAIAAGRTVTRGSIRCRDVELAGARPHVRARHVAFVPQQARLAFGLTVREIVGLGARVNETSERADRIVDSALRQAGCAHLAERPGTALSGGECQLVHIARALAQSAPVLVMDEPVSALDLAHQTEVLALARSHAAAGPATATILSIHDLGLAARFCDRLILMETGRIAAVGTPVQVLTPERIEQVYGVRVRTDHDPVTGSLRVTAFPHAATVLDRRAGDKPLLPATLVTRATPGTLQKGRR</sequence>
<dbReference type="EMBL" id="CAACYD010000005">
    <property type="protein sequence ID" value="VFA81422.1"/>
    <property type="molecule type" value="Genomic_DNA"/>
</dbReference>
<dbReference type="SMART" id="SM00382">
    <property type="entry name" value="AAA"/>
    <property type="match status" value="1"/>
</dbReference>
<dbReference type="Pfam" id="PF00005">
    <property type="entry name" value="ABC_tran"/>
    <property type="match status" value="1"/>
</dbReference>
<dbReference type="InterPro" id="IPR003439">
    <property type="entry name" value="ABC_transporter-like_ATP-bd"/>
</dbReference>
<dbReference type="Proteomes" id="UP000360750">
    <property type="component" value="Unassembled WGS sequence"/>
</dbReference>
<protein>
    <submittedName>
        <fullName evidence="6">Hemin import ATP-binding protein HmuV</fullName>
        <ecNumber evidence="6">3.6.3.-</ecNumber>
    </submittedName>
</protein>
<name>A0ABD7UXZ0_9ACTN</name>
<dbReference type="CDD" id="cd03214">
    <property type="entry name" value="ABC_Iron-Siderophores_B12_Hemin"/>
    <property type="match status" value="1"/>
</dbReference>
<dbReference type="AlphaFoldDB" id="A0ABD7UXZ0"/>
<dbReference type="GeneID" id="60748539"/>
<dbReference type="Gene3D" id="3.40.50.300">
    <property type="entry name" value="P-loop containing nucleotide triphosphate hydrolases"/>
    <property type="match status" value="1"/>
</dbReference>
<reference evidence="6 7" key="1">
    <citation type="submission" date="2019-02" db="EMBL/GenBank/DDBJ databases">
        <authorList>
            <consortium name="Pathogen Informatics"/>
        </authorList>
    </citation>
    <scope>NUCLEOTIDE SEQUENCE [LARGE SCALE GENOMIC DNA]</scope>
    <source>
        <strain evidence="6 7">3012STDY6756503</strain>
    </source>
</reference>
<keyword evidence="6" id="KW-0378">Hydrolase</keyword>
<organism evidence="6 7">
    <name type="scientific">Gordonia paraffinivorans</name>
    <dbReference type="NCBI Taxonomy" id="175628"/>
    <lineage>
        <taxon>Bacteria</taxon>
        <taxon>Bacillati</taxon>
        <taxon>Actinomycetota</taxon>
        <taxon>Actinomycetes</taxon>
        <taxon>Mycobacteriales</taxon>
        <taxon>Gordoniaceae</taxon>
        <taxon>Gordonia</taxon>
    </lineage>
</organism>
<evidence type="ECO:0000313" key="6">
    <source>
        <dbReference type="EMBL" id="VFA81422.1"/>
    </source>
</evidence>
<feature type="domain" description="ABC transporter" evidence="5">
    <location>
        <begin position="7"/>
        <end position="242"/>
    </location>
</feature>
<evidence type="ECO:0000256" key="3">
    <source>
        <dbReference type="ARBA" id="ARBA00022840"/>
    </source>
</evidence>
<dbReference type="SUPFAM" id="SSF52540">
    <property type="entry name" value="P-loop containing nucleoside triphosphate hydrolases"/>
    <property type="match status" value="1"/>
</dbReference>
<dbReference type="PANTHER" id="PTHR42794:SF1">
    <property type="entry name" value="HEMIN IMPORT ATP-BINDING PROTEIN HMUV"/>
    <property type="match status" value="1"/>
</dbReference>
<comment type="caution">
    <text evidence="6">The sequence shown here is derived from an EMBL/GenBank/DDBJ whole genome shotgun (WGS) entry which is preliminary data.</text>
</comment>
<keyword evidence="1" id="KW-0813">Transport</keyword>
<evidence type="ECO:0000256" key="1">
    <source>
        <dbReference type="ARBA" id="ARBA00022448"/>
    </source>
</evidence>
<proteinExistence type="predicted"/>
<evidence type="ECO:0000313" key="7">
    <source>
        <dbReference type="Proteomes" id="UP000360750"/>
    </source>
</evidence>
<gene>
    <name evidence="6" type="primary">hmuV_1</name>
    <name evidence="6" type="ORF">NCTC8139_00487</name>
</gene>
<evidence type="ECO:0000256" key="4">
    <source>
        <dbReference type="ARBA" id="ARBA00022967"/>
    </source>
</evidence>
<evidence type="ECO:0000256" key="2">
    <source>
        <dbReference type="ARBA" id="ARBA00022741"/>
    </source>
</evidence>
<dbReference type="PANTHER" id="PTHR42794">
    <property type="entry name" value="HEMIN IMPORT ATP-BINDING PROTEIN HMUV"/>
    <property type="match status" value="1"/>
</dbReference>
<dbReference type="GO" id="GO:0005524">
    <property type="term" value="F:ATP binding"/>
    <property type="evidence" value="ECO:0007669"/>
    <property type="project" value="UniProtKB-KW"/>
</dbReference>
<keyword evidence="4" id="KW-1278">Translocase</keyword>
<dbReference type="GO" id="GO:0016787">
    <property type="term" value="F:hydrolase activity"/>
    <property type="evidence" value="ECO:0007669"/>
    <property type="project" value="UniProtKB-KW"/>
</dbReference>
<evidence type="ECO:0000259" key="5">
    <source>
        <dbReference type="PROSITE" id="PS50893"/>
    </source>
</evidence>
<accession>A0ABD7UXZ0</accession>
<keyword evidence="3 6" id="KW-0067">ATP-binding</keyword>
<dbReference type="PROSITE" id="PS50893">
    <property type="entry name" value="ABC_TRANSPORTER_2"/>
    <property type="match status" value="1"/>
</dbReference>
<keyword evidence="2" id="KW-0547">Nucleotide-binding</keyword>
<dbReference type="InterPro" id="IPR027417">
    <property type="entry name" value="P-loop_NTPase"/>
</dbReference>
<dbReference type="InterPro" id="IPR003593">
    <property type="entry name" value="AAA+_ATPase"/>
</dbReference>
<dbReference type="RefSeq" id="WP_131733358.1">
    <property type="nucleotide sequence ID" value="NZ_CAACYD010000005.1"/>
</dbReference>
<dbReference type="EC" id="3.6.3.-" evidence="6"/>